<protein>
    <submittedName>
        <fullName evidence="1">Uncharacterized protein</fullName>
    </submittedName>
</protein>
<evidence type="ECO:0000313" key="2">
    <source>
        <dbReference type="Proteomes" id="UP000823388"/>
    </source>
</evidence>
<dbReference type="EMBL" id="CM029047">
    <property type="protein sequence ID" value="KAG2581161.1"/>
    <property type="molecule type" value="Genomic_DNA"/>
</dbReference>
<dbReference type="Proteomes" id="UP000823388">
    <property type="component" value="Chromosome 6K"/>
</dbReference>
<dbReference type="OrthoDB" id="695006at2759"/>
<keyword evidence="2" id="KW-1185">Reference proteome</keyword>
<proteinExistence type="predicted"/>
<organism evidence="1 2">
    <name type="scientific">Panicum virgatum</name>
    <name type="common">Blackwell switchgrass</name>
    <dbReference type="NCBI Taxonomy" id="38727"/>
    <lineage>
        <taxon>Eukaryota</taxon>
        <taxon>Viridiplantae</taxon>
        <taxon>Streptophyta</taxon>
        <taxon>Embryophyta</taxon>
        <taxon>Tracheophyta</taxon>
        <taxon>Spermatophyta</taxon>
        <taxon>Magnoliopsida</taxon>
        <taxon>Liliopsida</taxon>
        <taxon>Poales</taxon>
        <taxon>Poaceae</taxon>
        <taxon>PACMAD clade</taxon>
        <taxon>Panicoideae</taxon>
        <taxon>Panicodae</taxon>
        <taxon>Paniceae</taxon>
        <taxon>Panicinae</taxon>
        <taxon>Panicum</taxon>
        <taxon>Panicum sect. Hiantes</taxon>
    </lineage>
</organism>
<gene>
    <name evidence="1" type="ORF">PVAP13_6KG017500</name>
</gene>
<accession>A0A8T0R676</accession>
<name>A0A8T0R676_PANVG</name>
<reference evidence="1" key="1">
    <citation type="submission" date="2020-05" db="EMBL/GenBank/DDBJ databases">
        <title>WGS assembly of Panicum virgatum.</title>
        <authorList>
            <person name="Lovell J.T."/>
            <person name="Jenkins J."/>
            <person name="Shu S."/>
            <person name="Juenger T.E."/>
            <person name="Schmutz J."/>
        </authorList>
    </citation>
    <scope>NUCLEOTIDE SEQUENCE</scope>
    <source>
        <strain evidence="1">AP13</strain>
    </source>
</reference>
<dbReference type="AlphaFoldDB" id="A0A8T0R676"/>
<evidence type="ECO:0000313" key="1">
    <source>
        <dbReference type="EMBL" id="KAG2581161.1"/>
    </source>
</evidence>
<sequence length="134" mass="13884">MAFEEVLQLLAKREALEAKRAEVMRLSMLATAEMLASGEVAPGDPELVAVAARAEAHGLATVRAAAEQAEQDARMAARYAAEPGGEAVAEAMRRQAARAAALGALAEYYAAYMGAVGSLADPDSDSEDDDSSGQ</sequence>
<comment type="caution">
    <text evidence="1">The sequence shown here is derived from an EMBL/GenBank/DDBJ whole genome shotgun (WGS) entry which is preliminary data.</text>
</comment>